<dbReference type="PROSITE" id="PS50937">
    <property type="entry name" value="HTH_MERR_2"/>
    <property type="match status" value="1"/>
</dbReference>
<keyword evidence="4" id="KW-0804">Transcription</keyword>
<evidence type="ECO:0000256" key="3">
    <source>
        <dbReference type="ARBA" id="ARBA00023125"/>
    </source>
</evidence>
<dbReference type="PRINTS" id="PR00040">
    <property type="entry name" value="HTHMERR"/>
</dbReference>
<evidence type="ECO:0000256" key="4">
    <source>
        <dbReference type="ARBA" id="ARBA00023163"/>
    </source>
</evidence>
<sequence>MSEQASGEMRIGELASAAGVTTRTVRHYEQLGLLRPYERASSGYRYYTEHEFARLNKIGQLKELGLTLDEITSVIDLYFEDPTGAQGKRKVLDILRGHLNETRRRREGLERFESELQDNIAKVERRLTEIEGTGR</sequence>
<dbReference type="PANTHER" id="PTHR30204:SF69">
    <property type="entry name" value="MERR-FAMILY TRANSCRIPTIONAL REGULATOR"/>
    <property type="match status" value="1"/>
</dbReference>
<keyword evidence="3 7" id="KW-0238">DNA-binding</keyword>
<dbReference type="InterPro" id="IPR009061">
    <property type="entry name" value="DNA-bd_dom_put_sf"/>
</dbReference>
<evidence type="ECO:0000256" key="2">
    <source>
        <dbReference type="ARBA" id="ARBA00023015"/>
    </source>
</evidence>
<dbReference type="InterPro" id="IPR047057">
    <property type="entry name" value="MerR_fam"/>
</dbReference>
<reference evidence="8" key="1">
    <citation type="submission" date="2016-10" db="EMBL/GenBank/DDBJ databases">
        <authorList>
            <person name="Varghese N."/>
            <person name="Submissions S."/>
        </authorList>
    </citation>
    <scope>NUCLEOTIDE SEQUENCE [LARGE SCALE GENOMIC DNA]</scope>
    <source>
        <strain evidence="8">DSM 45459</strain>
    </source>
</reference>
<keyword evidence="1" id="KW-0678">Repressor</keyword>
<evidence type="ECO:0000313" key="8">
    <source>
        <dbReference type="Proteomes" id="UP000199301"/>
    </source>
</evidence>
<dbReference type="RefSeq" id="WP_217637819.1">
    <property type="nucleotide sequence ID" value="NZ_FNKO01000002.1"/>
</dbReference>
<dbReference type="Proteomes" id="UP000199301">
    <property type="component" value="Unassembled WGS sequence"/>
</dbReference>
<dbReference type="SMART" id="SM00422">
    <property type="entry name" value="HTH_MERR"/>
    <property type="match status" value="1"/>
</dbReference>
<evidence type="ECO:0000256" key="5">
    <source>
        <dbReference type="SAM" id="Coils"/>
    </source>
</evidence>
<dbReference type="PANTHER" id="PTHR30204">
    <property type="entry name" value="REDOX-CYCLING DRUG-SENSING TRANSCRIPTIONAL ACTIVATOR SOXR"/>
    <property type="match status" value="1"/>
</dbReference>
<organism evidence="7 8">
    <name type="scientific">Actinopolyspora saharensis</name>
    <dbReference type="NCBI Taxonomy" id="995062"/>
    <lineage>
        <taxon>Bacteria</taxon>
        <taxon>Bacillati</taxon>
        <taxon>Actinomycetota</taxon>
        <taxon>Actinomycetes</taxon>
        <taxon>Actinopolysporales</taxon>
        <taxon>Actinopolysporaceae</taxon>
        <taxon>Actinopolyspora</taxon>
    </lineage>
</organism>
<keyword evidence="5" id="KW-0175">Coiled coil</keyword>
<proteinExistence type="predicted"/>
<dbReference type="SUPFAM" id="SSF46955">
    <property type="entry name" value="Putative DNA-binding domain"/>
    <property type="match status" value="1"/>
</dbReference>
<dbReference type="Gene3D" id="1.10.1660.10">
    <property type="match status" value="1"/>
</dbReference>
<dbReference type="GO" id="GO:0003700">
    <property type="term" value="F:DNA-binding transcription factor activity"/>
    <property type="evidence" value="ECO:0007669"/>
    <property type="project" value="InterPro"/>
</dbReference>
<dbReference type="EMBL" id="FNKO01000002">
    <property type="protein sequence ID" value="SDQ71639.1"/>
    <property type="molecule type" value="Genomic_DNA"/>
</dbReference>
<gene>
    <name evidence="7" type="ORF">SAMN04489718_1899</name>
</gene>
<dbReference type="GO" id="GO:0003677">
    <property type="term" value="F:DNA binding"/>
    <property type="evidence" value="ECO:0007669"/>
    <property type="project" value="UniProtKB-KW"/>
</dbReference>
<keyword evidence="2" id="KW-0805">Transcription regulation</keyword>
<dbReference type="PROSITE" id="PS00552">
    <property type="entry name" value="HTH_MERR_1"/>
    <property type="match status" value="1"/>
</dbReference>
<evidence type="ECO:0000256" key="1">
    <source>
        <dbReference type="ARBA" id="ARBA00022491"/>
    </source>
</evidence>
<dbReference type="Pfam" id="PF13411">
    <property type="entry name" value="MerR_1"/>
    <property type="match status" value="1"/>
</dbReference>
<feature type="domain" description="HTH merR-type" evidence="6">
    <location>
        <begin position="8"/>
        <end position="77"/>
    </location>
</feature>
<dbReference type="AlphaFoldDB" id="A0A1H1D5Z3"/>
<dbReference type="STRING" id="995062.SAMN04489718_1899"/>
<keyword evidence="8" id="KW-1185">Reference proteome</keyword>
<dbReference type="InterPro" id="IPR000551">
    <property type="entry name" value="MerR-type_HTH_dom"/>
</dbReference>
<evidence type="ECO:0000313" key="7">
    <source>
        <dbReference type="EMBL" id="SDQ71639.1"/>
    </source>
</evidence>
<protein>
    <submittedName>
        <fullName evidence="7">DNA-binding transcriptional regulator, MerR family</fullName>
    </submittedName>
</protein>
<name>A0A1H1D5Z3_9ACTN</name>
<evidence type="ECO:0000259" key="6">
    <source>
        <dbReference type="PROSITE" id="PS50937"/>
    </source>
</evidence>
<accession>A0A1H1D5Z3</accession>
<feature type="coiled-coil region" evidence="5">
    <location>
        <begin position="106"/>
        <end position="133"/>
    </location>
</feature>